<keyword evidence="10" id="KW-0676">Redox-active center</keyword>
<feature type="compositionally biased region" description="Acidic residues" evidence="13">
    <location>
        <begin position="423"/>
        <end position="442"/>
    </location>
</feature>
<dbReference type="InterPro" id="IPR017937">
    <property type="entry name" value="Thioredoxin_CS"/>
</dbReference>
<dbReference type="GO" id="GO:0005788">
    <property type="term" value="C:endoplasmic reticulum lumen"/>
    <property type="evidence" value="ECO:0007669"/>
    <property type="project" value="UniProtKB-SubCell"/>
</dbReference>
<comment type="catalytic activity">
    <reaction evidence="1">
        <text>Catalyzes the rearrangement of -S-S- bonds in proteins.</text>
        <dbReference type="EC" id="5.3.4.1"/>
    </reaction>
</comment>
<dbReference type="CDD" id="cd02983">
    <property type="entry name" value="P5_C"/>
    <property type="match status" value="1"/>
</dbReference>
<dbReference type="CDD" id="cd03001">
    <property type="entry name" value="PDI_a_P5"/>
    <property type="match status" value="2"/>
</dbReference>
<evidence type="ECO:0000256" key="5">
    <source>
        <dbReference type="ARBA" id="ARBA00022729"/>
    </source>
</evidence>
<evidence type="ECO:0000256" key="4">
    <source>
        <dbReference type="ARBA" id="ARBA00012723"/>
    </source>
</evidence>
<evidence type="ECO:0000256" key="14">
    <source>
        <dbReference type="SAM" id="SignalP"/>
    </source>
</evidence>
<dbReference type="PROSITE" id="PS00194">
    <property type="entry name" value="THIOREDOXIN_1"/>
    <property type="match status" value="2"/>
</dbReference>
<evidence type="ECO:0000256" key="11">
    <source>
        <dbReference type="ARBA" id="ARBA00067226"/>
    </source>
</evidence>
<feature type="region of interest" description="Disordered" evidence="13">
    <location>
        <begin position="411"/>
        <end position="442"/>
    </location>
</feature>
<dbReference type="PANTHER" id="PTHR45815">
    <property type="entry name" value="PROTEIN DISULFIDE-ISOMERASE A6"/>
    <property type="match status" value="1"/>
</dbReference>
<sequence length="442" mass="48050">MLQQTTSIITILAFILTIFSATTTALYSSSDDVVDLNPANFDRLVQQSDSVWVVEFYAPWCGHCKNLAPEFKKAATALKGVVKVGAINCDEHHSLCSQYSVQGFPTLKIFGASKTAPTDFNGQRTAHGIAEAGLAAAKQKVKSVLSGSSSGGGGSSSTNDGDSKDVVELTDSNFDKLVLQSEDIWLVEFFAPWCGHCKNLAPHWAKAATELKGKVKLGALDSTVHQLKAQKYGIKGYPTIKYFGGGKKDSDSVSDYDGGRTAADIVNWALEKYSENIPAPELSEITSEDVAKKACANAPLCVITVVPHILDCNAACRNQYLKTLRELGDKYKKKQWGWLWTEAGAQIDLEQSLDIGGFGYPAMAVANIKKAKYSLLRGSFSYDGINEFLRDLSFGRGQTAPLKDTSLPKIHTVEPWDGKDGQLPEEEDIDLSDVDLDEKDEL</sequence>
<dbReference type="FunFam" id="3.40.30.10:FF:000050">
    <property type="entry name" value="protein disulfide-isomerase A6 isoform X1"/>
    <property type="match status" value="1"/>
</dbReference>
<keyword evidence="5 14" id="KW-0732">Signal</keyword>
<feature type="domain" description="Thioredoxin" evidence="15">
    <location>
        <begin position="19"/>
        <end position="123"/>
    </location>
</feature>
<evidence type="ECO:0000256" key="7">
    <source>
        <dbReference type="ARBA" id="ARBA00022824"/>
    </source>
</evidence>
<keyword evidence="6" id="KW-0677">Repeat</keyword>
<comment type="similarity">
    <text evidence="3 12">Belongs to the protein disulfide isomerase family.</text>
</comment>
<dbReference type="InterPro" id="IPR036249">
    <property type="entry name" value="Thioredoxin-like_sf"/>
</dbReference>
<evidence type="ECO:0000256" key="6">
    <source>
        <dbReference type="ARBA" id="ARBA00022737"/>
    </source>
</evidence>
<organism evidence="16">
    <name type="scientific">Corethrella appendiculata</name>
    <dbReference type="NCBI Taxonomy" id="1370023"/>
    <lineage>
        <taxon>Eukaryota</taxon>
        <taxon>Metazoa</taxon>
        <taxon>Ecdysozoa</taxon>
        <taxon>Arthropoda</taxon>
        <taxon>Hexapoda</taxon>
        <taxon>Insecta</taxon>
        <taxon>Pterygota</taxon>
        <taxon>Neoptera</taxon>
        <taxon>Endopterygota</taxon>
        <taxon>Diptera</taxon>
        <taxon>Nematocera</taxon>
        <taxon>Culicoidea</taxon>
        <taxon>Chaoboridae</taxon>
        <taxon>Corethrella</taxon>
    </lineage>
</organism>
<evidence type="ECO:0000256" key="8">
    <source>
        <dbReference type="ARBA" id="ARBA00023157"/>
    </source>
</evidence>
<dbReference type="AlphaFoldDB" id="U5EMN8"/>
<dbReference type="Gene3D" id="3.40.30.10">
    <property type="entry name" value="Glutaredoxin"/>
    <property type="match status" value="2"/>
</dbReference>
<keyword evidence="7" id="KW-0256">Endoplasmic reticulum</keyword>
<evidence type="ECO:0000313" key="16">
    <source>
        <dbReference type="EMBL" id="JAB58933.1"/>
    </source>
</evidence>
<dbReference type="FunFam" id="3.40.30.10:FF:000032">
    <property type="entry name" value="Protein disulfide-isomerase A6 homolog"/>
    <property type="match status" value="1"/>
</dbReference>
<evidence type="ECO:0000256" key="1">
    <source>
        <dbReference type="ARBA" id="ARBA00001182"/>
    </source>
</evidence>
<feature type="chain" id="PRO_5004659450" description="Protein disulfide-isomerase A6 homolog" evidence="14">
    <location>
        <begin position="26"/>
        <end position="442"/>
    </location>
</feature>
<dbReference type="SUPFAM" id="SSF52833">
    <property type="entry name" value="Thioredoxin-like"/>
    <property type="match status" value="3"/>
</dbReference>
<evidence type="ECO:0000256" key="10">
    <source>
        <dbReference type="ARBA" id="ARBA00023284"/>
    </source>
</evidence>
<dbReference type="PANTHER" id="PTHR45815:SF3">
    <property type="entry name" value="PROTEIN DISULFIDE-ISOMERASE A6"/>
    <property type="match status" value="1"/>
</dbReference>
<proteinExistence type="evidence at transcript level"/>
<feature type="domain" description="Thioredoxin" evidence="15">
    <location>
        <begin position="130"/>
        <end position="275"/>
    </location>
</feature>
<dbReference type="GO" id="GO:0003756">
    <property type="term" value="F:protein disulfide isomerase activity"/>
    <property type="evidence" value="ECO:0007669"/>
    <property type="project" value="UniProtKB-EC"/>
</dbReference>
<keyword evidence="8" id="KW-1015">Disulfide bond</keyword>
<dbReference type="InterPro" id="IPR013766">
    <property type="entry name" value="Thioredoxin_domain"/>
</dbReference>
<evidence type="ECO:0000256" key="9">
    <source>
        <dbReference type="ARBA" id="ARBA00023235"/>
    </source>
</evidence>
<protein>
    <recommendedName>
        <fullName evidence="11">Protein disulfide-isomerase A6 homolog</fullName>
        <ecNumber evidence="4">5.3.4.1</ecNumber>
    </recommendedName>
</protein>
<feature type="compositionally biased region" description="Basic and acidic residues" evidence="13">
    <location>
        <begin position="411"/>
        <end position="422"/>
    </location>
</feature>
<dbReference type="EC" id="5.3.4.1" evidence="4"/>
<dbReference type="InterPro" id="IPR005788">
    <property type="entry name" value="PDI_thioredoxin-like_dom"/>
</dbReference>
<feature type="signal peptide" evidence="14">
    <location>
        <begin position="1"/>
        <end position="25"/>
    </location>
</feature>
<evidence type="ECO:0000259" key="15">
    <source>
        <dbReference type="PROSITE" id="PS51352"/>
    </source>
</evidence>
<evidence type="ECO:0000256" key="13">
    <source>
        <dbReference type="SAM" id="MobiDB-lite"/>
    </source>
</evidence>
<evidence type="ECO:0000256" key="12">
    <source>
        <dbReference type="RuleBase" id="RU004208"/>
    </source>
</evidence>
<dbReference type="NCBIfam" id="TIGR01126">
    <property type="entry name" value="pdi_dom"/>
    <property type="match status" value="2"/>
</dbReference>
<accession>U5EMN8</accession>
<comment type="subcellular location">
    <subcellularLocation>
        <location evidence="2">Endoplasmic reticulum lumen</location>
    </subcellularLocation>
</comment>
<feature type="region of interest" description="Disordered" evidence="13">
    <location>
        <begin position="145"/>
        <end position="164"/>
    </location>
</feature>
<name>U5EMN8_9DIPT</name>
<dbReference type="PRINTS" id="PR00421">
    <property type="entry name" value="THIOREDOXIN"/>
</dbReference>
<keyword evidence="9" id="KW-0413">Isomerase</keyword>
<evidence type="ECO:0000256" key="2">
    <source>
        <dbReference type="ARBA" id="ARBA00004319"/>
    </source>
</evidence>
<dbReference type="GO" id="GO:0034976">
    <property type="term" value="P:response to endoplasmic reticulum stress"/>
    <property type="evidence" value="ECO:0007669"/>
    <property type="project" value="TreeGrafter"/>
</dbReference>
<dbReference type="PROSITE" id="PS51352">
    <property type="entry name" value="THIOREDOXIN_2"/>
    <property type="match status" value="2"/>
</dbReference>
<dbReference type="EMBL" id="GANO01000938">
    <property type="protein sequence ID" value="JAB58933.1"/>
    <property type="molecule type" value="mRNA"/>
</dbReference>
<reference evidence="16" key="1">
    <citation type="journal article" date="2014" name="Insect Biochem. Mol. Biol.">
        <title>An insight into the sialome of the frog biting fly, Corethrella appendiculata.</title>
        <authorList>
            <person name="Ribeiro J.M.C."/>
            <person name="Chagas A.C."/>
            <person name="Pham V.M."/>
            <person name="Lounibos L.P."/>
            <person name="Calvo E."/>
        </authorList>
    </citation>
    <scope>NUCLEOTIDE SEQUENCE</scope>
    <source>
        <tissue evidence="16">Salivary glands</tissue>
    </source>
</reference>
<evidence type="ECO:0000256" key="3">
    <source>
        <dbReference type="ARBA" id="ARBA00006347"/>
    </source>
</evidence>
<dbReference type="Pfam" id="PF00085">
    <property type="entry name" value="Thioredoxin"/>
    <property type="match status" value="2"/>
</dbReference>
<dbReference type="GO" id="GO:0015035">
    <property type="term" value="F:protein-disulfide reductase activity"/>
    <property type="evidence" value="ECO:0007669"/>
    <property type="project" value="TreeGrafter"/>
</dbReference>